<evidence type="ECO:0000313" key="2">
    <source>
        <dbReference type="Proteomes" id="UP001234297"/>
    </source>
</evidence>
<evidence type="ECO:0000313" key="1">
    <source>
        <dbReference type="EMBL" id="KAJ8619113.1"/>
    </source>
</evidence>
<dbReference type="EMBL" id="CM056812">
    <property type="protein sequence ID" value="KAJ8619113.1"/>
    <property type="molecule type" value="Genomic_DNA"/>
</dbReference>
<protein>
    <submittedName>
        <fullName evidence="1">Uncharacterized protein</fullName>
    </submittedName>
</protein>
<dbReference type="Proteomes" id="UP001234297">
    <property type="component" value="Chromosome 4"/>
</dbReference>
<gene>
    <name evidence="1" type="ORF">MRB53_015299</name>
</gene>
<proteinExistence type="predicted"/>
<name>A0ACC2KDH3_PERAE</name>
<reference evidence="1 2" key="1">
    <citation type="journal article" date="2022" name="Hortic Res">
        <title>A haplotype resolved chromosomal level avocado genome allows analysis of novel avocado genes.</title>
        <authorList>
            <person name="Nath O."/>
            <person name="Fletcher S.J."/>
            <person name="Hayward A."/>
            <person name="Shaw L.M."/>
            <person name="Masouleh A.K."/>
            <person name="Furtado A."/>
            <person name="Henry R.J."/>
            <person name="Mitter N."/>
        </authorList>
    </citation>
    <scope>NUCLEOTIDE SEQUENCE [LARGE SCALE GENOMIC DNA]</scope>
    <source>
        <strain evidence="2">cv. Hass</strain>
    </source>
</reference>
<sequence length="179" mass="20248">MQKVFHAAGSERLRMRTGEKKRSEQRICLQGSAFEETEDSFVSEFVPRGRRSSFLGFTVPREGERRRALIAAQFLVPKDPDCFVSQSPSPETKKIWGSRSRWLLIFVGVLIIAGIQTLTQKRGDRCNFLAGKKDCSGRTAASPELRAPLCSRCHLSSDLNKEGRQSEQRRRFCLSILIA</sequence>
<comment type="caution">
    <text evidence="1">The sequence shown here is derived from an EMBL/GenBank/DDBJ whole genome shotgun (WGS) entry which is preliminary data.</text>
</comment>
<organism evidence="1 2">
    <name type="scientific">Persea americana</name>
    <name type="common">Avocado</name>
    <dbReference type="NCBI Taxonomy" id="3435"/>
    <lineage>
        <taxon>Eukaryota</taxon>
        <taxon>Viridiplantae</taxon>
        <taxon>Streptophyta</taxon>
        <taxon>Embryophyta</taxon>
        <taxon>Tracheophyta</taxon>
        <taxon>Spermatophyta</taxon>
        <taxon>Magnoliopsida</taxon>
        <taxon>Magnoliidae</taxon>
        <taxon>Laurales</taxon>
        <taxon>Lauraceae</taxon>
        <taxon>Persea</taxon>
    </lineage>
</organism>
<accession>A0ACC2KDH3</accession>
<keyword evidence="2" id="KW-1185">Reference proteome</keyword>